<dbReference type="AlphaFoldDB" id="A0A0C9XK92"/>
<feature type="chain" id="PRO_5002206336" evidence="1">
    <location>
        <begin position="18"/>
        <end position="220"/>
    </location>
</feature>
<feature type="signal peptide" evidence="1">
    <location>
        <begin position="1"/>
        <end position="17"/>
    </location>
</feature>
<name>A0A0C9XK92_9AGAM</name>
<proteinExistence type="predicted"/>
<keyword evidence="1" id="KW-0732">Signal</keyword>
<dbReference type="Proteomes" id="UP000054018">
    <property type="component" value="Unassembled WGS sequence"/>
</dbReference>
<dbReference type="HOGENOM" id="CLU_1256483_0_0_1"/>
<accession>A0A0C9XK92</accession>
<reference evidence="3" key="2">
    <citation type="submission" date="2015-01" db="EMBL/GenBank/DDBJ databases">
        <title>Evolutionary Origins and Diversification of the Mycorrhizal Mutualists.</title>
        <authorList>
            <consortium name="DOE Joint Genome Institute"/>
            <consortium name="Mycorrhizal Genomics Consortium"/>
            <person name="Kohler A."/>
            <person name="Kuo A."/>
            <person name="Nagy L.G."/>
            <person name="Floudas D."/>
            <person name="Copeland A."/>
            <person name="Barry K.W."/>
            <person name="Cichocki N."/>
            <person name="Veneault-Fourrey C."/>
            <person name="LaButti K."/>
            <person name="Lindquist E.A."/>
            <person name="Lipzen A."/>
            <person name="Lundell T."/>
            <person name="Morin E."/>
            <person name="Murat C."/>
            <person name="Riley R."/>
            <person name="Ohm R."/>
            <person name="Sun H."/>
            <person name="Tunlid A."/>
            <person name="Henrissat B."/>
            <person name="Grigoriev I.V."/>
            <person name="Hibbett D.S."/>
            <person name="Martin F."/>
        </authorList>
    </citation>
    <scope>NUCLEOTIDE SEQUENCE [LARGE SCALE GENOMIC DNA]</scope>
    <source>
        <strain evidence="3">441</strain>
    </source>
</reference>
<dbReference type="EMBL" id="KN834051">
    <property type="protein sequence ID" value="KIK12760.1"/>
    <property type="molecule type" value="Genomic_DNA"/>
</dbReference>
<gene>
    <name evidence="2" type="ORF">PISMIDRAFT_424003</name>
</gene>
<evidence type="ECO:0000313" key="3">
    <source>
        <dbReference type="Proteomes" id="UP000054018"/>
    </source>
</evidence>
<evidence type="ECO:0000313" key="2">
    <source>
        <dbReference type="EMBL" id="KIK12760.1"/>
    </source>
</evidence>
<keyword evidence="3" id="KW-1185">Reference proteome</keyword>
<reference evidence="2 3" key="1">
    <citation type="submission" date="2014-04" db="EMBL/GenBank/DDBJ databases">
        <authorList>
            <consortium name="DOE Joint Genome Institute"/>
            <person name="Kuo A."/>
            <person name="Kohler A."/>
            <person name="Costa M.D."/>
            <person name="Nagy L.G."/>
            <person name="Floudas D."/>
            <person name="Copeland A."/>
            <person name="Barry K.W."/>
            <person name="Cichocki N."/>
            <person name="Veneault-Fourrey C."/>
            <person name="LaButti K."/>
            <person name="Lindquist E.A."/>
            <person name="Lipzen A."/>
            <person name="Lundell T."/>
            <person name="Morin E."/>
            <person name="Murat C."/>
            <person name="Sun H."/>
            <person name="Tunlid A."/>
            <person name="Henrissat B."/>
            <person name="Grigoriev I.V."/>
            <person name="Hibbett D.S."/>
            <person name="Martin F."/>
            <person name="Nordberg H.P."/>
            <person name="Cantor M.N."/>
            <person name="Hua S.X."/>
        </authorList>
    </citation>
    <scope>NUCLEOTIDE SEQUENCE [LARGE SCALE GENOMIC DNA]</scope>
    <source>
        <strain evidence="2 3">441</strain>
    </source>
</reference>
<protein>
    <submittedName>
        <fullName evidence="2">Uncharacterized protein</fullName>
    </submittedName>
</protein>
<evidence type="ECO:0000256" key="1">
    <source>
        <dbReference type="SAM" id="SignalP"/>
    </source>
</evidence>
<sequence length="220" mass="24813">MCVFLFLVLTDYYYCRTDNTYLPYASTILASVAVCDTSRTPPPGHPNSRPPATPEPYAFRFPTRPLIRTPDSHSPHQRYVPVAPAGRTGNTEVRHVHLHRYLHRRCRDIHRRRLMTPTPLPPPQPIRWMGVGRSMEYVILGGLRFLHPVQVASRNGVLVPDHNAVAHGHTRTTSPIAHSQSRKPLCATARMGCEQAFVDGSTGHRCTRHHTAGLSRRKRG</sequence>
<organism evidence="2 3">
    <name type="scientific">Pisolithus microcarpus 441</name>
    <dbReference type="NCBI Taxonomy" id="765257"/>
    <lineage>
        <taxon>Eukaryota</taxon>
        <taxon>Fungi</taxon>
        <taxon>Dikarya</taxon>
        <taxon>Basidiomycota</taxon>
        <taxon>Agaricomycotina</taxon>
        <taxon>Agaricomycetes</taxon>
        <taxon>Agaricomycetidae</taxon>
        <taxon>Boletales</taxon>
        <taxon>Sclerodermatineae</taxon>
        <taxon>Pisolithaceae</taxon>
        <taxon>Pisolithus</taxon>
    </lineage>
</organism>